<reference evidence="2 3" key="1">
    <citation type="submission" date="2020-04" db="EMBL/GenBank/DDBJ databases">
        <authorList>
            <person name="De Canck E."/>
        </authorList>
    </citation>
    <scope>NUCLEOTIDE SEQUENCE [LARGE SCALE GENOMIC DNA]</scope>
    <source>
        <strain evidence="2 3">LMG 26690</strain>
    </source>
</reference>
<gene>
    <name evidence="2" type="ORF">LMG26690_02847</name>
</gene>
<evidence type="ECO:0000313" key="3">
    <source>
        <dbReference type="Proteomes" id="UP000494214"/>
    </source>
</evidence>
<proteinExistence type="predicted"/>
<organism evidence="2 3">
    <name type="scientific">Achromobacter animicus</name>
    <dbReference type="NCBI Taxonomy" id="1389935"/>
    <lineage>
        <taxon>Bacteria</taxon>
        <taxon>Pseudomonadati</taxon>
        <taxon>Pseudomonadota</taxon>
        <taxon>Betaproteobacteria</taxon>
        <taxon>Burkholderiales</taxon>
        <taxon>Alcaligenaceae</taxon>
        <taxon>Achromobacter</taxon>
    </lineage>
</organism>
<evidence type="ECO:0000256" key="1">
    <source>
        <dbReference type="SAM" id="MobiDB-lite"/>
    </source>
</evidence>
<sequence length="402" mass="41684">MDQSACAGDGPAQSLENAVQAGRSTRQRAAQVRDRAAQAGQQVGDRCAQLRRVAHLLSQAHDVGGQRAGGGVERAAHACQCRLQAQRQHVVDGLADIAQRGLEQRRGRAVEHSARHASHDLRNRLQQTALASQRAGQRAHRAGGIAQHRRQGIGIVRVRMQQAARAGHRLAQTIHQPAHANRQAAGQARALDVRAQVADRASHLPDDAVKGLAQAGRGAHLLRQPDHGVRDRLDGGVQRLAHAAKGRVQVQRQGVVDCAAGVAQRRFQHADDAGRVGAGIGAATAGIGAASRVGATTGVGAPAGVRTAARVGASPGVRSTAGVHAGIQAASAGVGRDIGSWETCGFLPAAAVSSAGAQCAYKRGGQDGGGEDAMEAALFGMDLHDELLWLEESGPETTRYAS</sequence>
<dbReference type="Proteomes" id="UP000494214">
    <property type="component" value="Unassembled WGS sequence"/>
</dbReference>
<dbReference type="AlphaFoldDB" id="A0A6S6ZZB3"/>
<name>A0A6S6ZZB3_9BURK</name>
<protein>
    <submittedName>
        <fullName evidence="2">Uncharacterized protein</fullName>
    </submittedName>
</protein>
<keyword evidence="3" id="KW-1185">Reference proteome</keyword>
<accession>A0A6S6ZZB3</accession>
<dbReference type="EMBL" id="CADIJM010000004">
    <property type="protein sequence ID" value="CAB3704895.1"/>
    <property type="molecule type" value="Genomic_DNA"/>
</dbReference>
<evidence type="ECO:0000313" key="2">
    <source>
        <dbReference type="EMBL" id="CAB3704895.1"/>
    </source>
</evidence>
<feature type="region of interest" description="Disordered" evidence="1">
    <location>
        <begin position="1"/>
        <end position="23"/>
    </location>
</feature>